<dbReference type="HAMAP" id="MF_00208">
    <property type="entry name" value="MurE"/>
    <property type="match status" value="1"/>
</dbReference>
<keyword evidence="7 13" id="KW-0436">Ligase</keyword>
<comment type="caution">
    <text evidence="7">Lacks conserved residue(s) required for the propagation of feature annotation.</text>
</comment>
<evidence type="ECO:0000256" key="2">
    <source>
        <dbReference type="ARBA" id="ARBA00022618"/>
    </source>
</evidence>
<comment type="pathway">
    <text evidence="7 8">Cell wall biogenesis; peptidoglycan biosynthesis.</text>
</comment>
<feature type="binding site" evidence="7">
    <location>
        <position position="180"/>
    </location>
    <ligand>
        <name>UDP-N-acetyl-alpha-D-muramoyl-L-alanyl-D-glutamate</name>
        <dbReference type="ChEBI" id="CHEBI:83900"/>
    </ligand>
</feature>
<feature type="binding site" evidence="7">
    <location>
        <position position="455"/>
    </location>
    <ligand>
        <name>meso-2,6-diaminopimelate</name>
        <dbReference type="ChEBI" id="CHEBI:57791"/>
    </ligand>
</feature>
<dbReference type="EMBL" id="JAYKBW010000002">
    <property type="protein sequence ID" value="MEB3074040.1"/>
    <property type="molecule type" value="Genomic_DNA"/>
</dbReference>
<evidence type="ECO:0000256" key="7">
    <source>
        <dbReference type="HAMAP-Rule" id="MF_00208"/>
    </source>
</evidence>
<sequence length="485" mass="54081">MKLKELLKGVEIVQIIGNEQVEITNITQDSRKIIENTLFFAVKGVKIDGHSFIEQVIKEKVKVVVCEKLPEVCPKEVTFVQVADTTITMGHIAANYYGRPSDKLKLVGVTGTNGKTTIATLLYQLFAHMGYKVGLISTIANYINGEHIETKNTTPDVLTLNETMYRMVEAGVTHCFMEVSSHGVAMHRIEGLHFVGGVFTNLTQDHLDFHKTLADYRDTKKKFFDSLDKTAFALTNVDDKNGGYMLQNTLARKCTYSLKTMADFRATVLENTFSGMLLRINEKEVWVSLIGKFNAYNLLAIYATAILLGEDSDQVLIALSQLTPVAGRFQYFVAPDKRTLIVDYAHTPDALENVLETIRSIKQGGQQLITVVGCGGNRDKGKRPIMAHIATMLSDKVVLTSDNPRDEDPETILREMEAGIRAEHQAKYMTVTDRRQAIKVACHLAKAGDIILLAGKGHETYQEVKGERSHFDDMEEGKKSLTIDN</sequence>
<evidence type="ECO:0000256" key="6">
    <source>
        <dbReference type="ARBA" id="ARBA00023316"/>
    </source>
</evidence>
<keyword evidence="7" id="KW-0547">Nucleotide-binding</keyword>
<protein>
    <recommendedName>
        <fullName evidence="7">UDP-N-acetylmuramoyl-L-alanyl-D-glutamate--2,6-diaminopimelate ligase</fullName>
        <ecNumber evidence="7">6.3.2.13</ecNumber>
    </recommendedName>
    <alternativeName>
        <fullName evidence="7">Meso-A2pm-adding enzyme</fullName>
    </alternativeName>
    <alternativeName>
        <fullName evidence="7">Meso-diaminopimelate-adding enzyme</fullName>
    </alternativeName>
    <alternativeName>
        <fullName evidence="7">UDP-MurNAc-L-Ala-D-Glu:meso-diaminopimelate ligase</fullName>
    </alternativeName>
    <alternativeName>
        <fullName evidence="7">UDP-MurNAc-tripeptide synthetase</fullName>
    </alternativeName>
    <alternativeName>
        <fullName evidence="7">UDP-N-acetylmuramyl-tripeptide synthetase</fullName>
    </alternativeName>
</protein>
<feature type="binding site" evidence="7">
    <location>
        <position position="459"/>
    </location>
    <ligand>
        <name>meso-2,6-diaminopimelate</name>
        <dbReference type="ChEBI" id="CHEBI:57791"/>
    </ligand>
</feature>
<evidence type="ECO:0000313" key="14">
    <source>
        <dbReference type="Proteomes" id="UP001311730"/>
    </source>
</evidence>
<reference evidence="13 14" key="1">
    <citation type="submission" date="2023-12" db="EMBL/GenBank/DDBJ databases">
        <title>Genomic sequences of Capnocytophaga and Parvimonas strains.</title>
        <authorList>
            <person name="Watt R.M."/>
            <person name="Wang M."/>
            <person name="Yang T."/>
            <person name="Tong W.M."/>
        </authorList>
    </citation>
    <scope>NUCLEOTIDE SEQUENCE [LARGE SCALE GENOMIC DNA]</scope>
    <source>
        <strain evidence="13 14">CCUG 13096</strain>
    </source>
</reference>
<dbReference type="InterPro" id="IPR036565">
    <property type="entry name" value="Mur-like_cat_sf"/>
</dbReference>
<dbReference type="SUPFAM" id="SSF53623">
    <property type="entry name" value="MurD-like peptide ligases, catalytic domain"/>
    <property type="match status" value="1"/>
</dbReference>
<keyword evidence="14" id="KW-1185">Reference proteome</keyword>
<gene>
    <name evidence="7" type="primary">murE</name>
    <name evidence="13" type="ORF">VJJ08_01840</name>
</gene>
<evidence type="ECO:0000256" key="1">
    <source>
        <dbReference type="ARBA" id="ARBA00005898"/>
    </source>
</evidence>
<evidence type="ECO:0000256" key="5">
    <source>
        <dbReference type="ARBA" id="ARBA00023306"/>
    </source>
</evidence>
<evidence type="ECO:0000259" key="10">
    <source>
        <dbReference type="Pfam" id="PF01225"/>
    </source>
</evidence>
<dbReference type="Pfam" id="PF02875">
    <property type="entry name" value="Mur_ligase_C"/>
    <property type="match status" value="1"/>
</dbReference>
<dbReference type="PANTHER" id="PTHR23135:SF4">
    <property type="entry name" value="UDP-N-ACETYLMURAMOYL-L-ALANYL-D-GLUTAMATE--2,6-DIAMINOPIMELATE LIGASE MURE HOMOLOG, CHLOROPLASTIC"/>
    <property type="match status" value="1"/>
</dbReference>
<dbReference type="GO" id="GO:0008765">
    <property type="term" value="F:UDP-N-acetylmuramoylalanyl-D-glutamate-2,6-diaminopimelate ligase activity"/>
    <property type="evidence" value="ECO:0007669"/>
    <property type="project" value="UniProtKB-EC"/>
</dbReference>
<evidence type="ECO:0000256" key="3">
    <source>
        <dbReference type="ARBA" id="ARBA00022960"/>
    </source>
</evidence>
<feature type="region of interest" description="Disordered" evidence="9">
    <location>
        <begin position="464"/>
        <end position="485"/>
    </location>
</feature>
<feature type="binding site" evidence="7">
    <location>
        <begin position="111"/>
        <end position="117"/>
    </location>
    <ligand>
        <name>ATP</name>
        <dbReference type="ChEBI" id="CHEBI:30616"/>
    </ligand>
</feature>
<comment type="function">
    <text evidence="7">Catalyzes the addition of meso-diaminopimelic acid to the nucleotide precursor UDP-N-acetylmuramoyl-L-alanyl-D-glutamate (UMAG) in the biosynthesis of bacterial cell-wall peptidoglycan.</text>
</comment>
<evidence type="ECO:0000313" key="13">
    <source>
        <dbReference type="EMBL" id="MEB3074040.1"/>
    </source>
</evidence>
<evidence type="ECO:0000259" key="12">
    <source>
        <dbReference type="Pfam" id="PF08245"/>
    </source>
</evidence>
<keyword evidence="5 7" id="KW-0131">Cell cycle</keyword>
<keyword evidence="7" id="KW-0963">Cytoplasm</keyword>
<dbReference type="Gene3D" id="3.40.1190.10">
    <property type="entry name" value="Mur-like, catalytic domain"/>
    <property type="match status" value="1"/>
</dbReference>
<dbReference type="SUPFAM" id="SSF63418">
    <property type="entry name" value="MurE/MurF N-terminal domain"/>
    <property type="match status" value="1"/>
</dbReference>
<comment type="PTM">
    <text evidence="7">Carboxylation is probably crucial for Mg(2+) binding and, consequently, for the gamma-phosphate positioning of ATP.</text>
</comment>
<dbReference type="InterPro" id="IPR036615">
    <property type="entry name" value="Mur_ligase_C_dom_sf"/>
</dbReference>
<feature type="binding site" evidence="7">
    <location>
        <begin position="153"/>
        <end position="154"/>
    </location>
    <ligand>
        <name>UDP-N-acetyl-alpha-D-muramoyl-L-alanyl-D-glutamate</name>
        <dbReference type="ChEBI" id="CHEBI:83900"/>
    </ligand>
</feature>
<feature type="binding site" evidence="7">
    <location>
        <begin position="402"/>
        <end position="405"/>
    </location>
    <ligand>
        <name>meso-2,6-diaminopimelate</name>
        <dbReference type="ChEBI" id="CHEBI:57791"/>
    </ligand>
</feature>
<organism evidence="13 14">
    <name type="scientific">Capnocytophaga gingivalis</name>
    <dbReference type="NCBI Taxonomy" id="1017"/>
    <lineage>
        <taxon>Bacteria</taxon>
        <taxon>Pseudomonadati</taxon>
        <taxon>Bacteroidota</taxon>
        <taxon>Flavobacteriia</taxon>
        <taxon>Flavobacteriales</taxon>
        <taxon>Flavobacteriaceae</taxon>
        <taxon>Capnocytophaga</taxon>
    </lineage>
</organism>
<dbReference type="InterPro" id="IPR004101">
    <property type="entry name" value="Mur_ligase_C"/>
</dbReference>
<evidence type="ECO:0000256" key="4">
    <source>
        <dbReference type="ARBA" id="ARBA00022984"/>
    </source>
</evidence>
<dbReference type="Pfam" id="PF01225">
    <property type="entry name" value="Mur_ligase"/>
    <property type="match status" value="1"/>
</dbReference>
<name>A0ABU5Z545_9FLAO</name>
<proteinExistence type="inferred from homology"/>
<evidence type="ECO:0000256" key="8">
    <source>
        <dbReference type="RuleBase" id="RU004135"/>
    </source>
</evidence>
<dbReference type="InterPro" id="IPR013221">
    <property type="entry name" value="Mur_ligase_cen"/>
</dbReference>
<dbReference type="PANTHER" id="PTHR23135">
    <property type="entry name" value="MUR LIGASE FAMILY MEMBER"/>
    <property type="match status" value="1"/>
</dbReference>
<dbReference type="RefSeq" id="WP_323982511.1">
    <property type="nucleotide sequence ID" value="NZ_JAYKBW010000002.1"/>
</dbReference>
<comment type="similarity">
    <text evidence="1 7">Belongs to the MurCDEF family. MurE subfamily.</text>
</comment>
<dbReference type="NCBIfam" id="TIGR01085">
    <property type="entry name" value="murE"/>
    <property type="match status" value="1"/>
</dbReference>
<dbReference type="EC" id="6.3.2.13" evidence="7"/>
<feature type="domain" description="Mur ligase N-terminal catalytic" evidence="10">
    <location>
        <begin position="22"/>
        <end position="97"/>
    </location>
</feature>
<dbReference type="SUPFAM" id="SSF53244">
    <property type="entry name" value="MurD-like peptide ligases, peptide-binding domain"/>
    <property type="match status" value="1"/>
</dbReference>
<feature type="binding site" evidence="7">
    <location>
        <position position="152"/>
    </location>
    <ligand>
        <name>UDP-N-acetyl-alpha-D-muramoyl-L-alanyl-D-glutamate</name>
        <dbReference type="ChEBI" id="CHEBI:83900"/>
    </ligand>
</feature>
<feature type="binding site" evidence="7">
    <location>
        <position position="30"/>
    </location>
    <ligand>
        <name>UDP-N-acetyl-alpha-D-muramoyl-L-alanyl-D-glutamate</name>
        <dbReference type="ChEBI" id="CHEBI:83900"/>
    </ligand>
</feature>
<evidence type="ECO:0000259" key="11">
    <source>
        <dbReference type="Pfam" id="PF02875"/>
    </source>
</evidence>
<keyword evidence="7" id="KW-0460">Magnesium</keyword>
<comment type="catalytic activity">
    <reaction evidence="7">
        <text>UDP-N-acetyl-alpha-D-muramoyl-L-alanyl-D-glutamate + meso-2,6-diaminopimelate + ATP = UDP-N-acetyl-alpha-D-muramoyl-L-alanyl-gamma-D-glutamyl-meso-2,6-diaminopimelate + ADP + phosphate + H(+)</text>
        <dbReference type="Rhea" id="RHEA:23676"/>
        <dbReference type="ChEBI" id="CHEBI:15378"/>
        <dbReference type="ChEBI" id="CHEBI:30616"/>
        <dbReference type="ChEBI" id="CHEBI:43474"/>
        <dbReference type="ChEBI" id="CHEBI:57791"/>
        <dbReference type="ChEBI" id="CHEBI:83900"/>
        <dbReference type="ChEBI" id="CHEBI:83905"/>
        <dbReference type="ChEBI" id="CHEBI:456216"/>
        <dbReference type="EC" id="6.3.2.13"/>
    </reaction>
</comment>
<keyword evidence="3 7" id="KW-0133">Cell shape</keyword>
<comment type="caution">
    <text evidence="13">The sequence shown here is derived from an EMBL/GenBank/DDBJ whole genome shotgun (WGS) entry which is preliminary data.</text>
</comment>
<evidence type="ECO:0000256" key="9">
    <source>
        <dbReference type="SAM" id="MobiDB-lite"/>
    </source>
</evidence>
<keyword evidence="2 7" id="KW-0132">Cell division</keyword>
<feature type="binding site" evidence="7">
    <location>
        <position position="188"/>
    </location>
    <ligand>
        <name>UDP-N-acetyl-alpha-D-muramoyl-L-alanyl-D-glutamate</name>
        <dbReference type="ChEBI" id="CHEBI:83900"/>
    </ligand>
</feature>
<dbReference type="Proteomes" id="UP001311730">
    <property type="component" value="Unassembled WGS sequence"/>
</dbReference>
<keyword evidence="4 7" id="KW-0573">Peptidoglycan synthesis</keyword>
<dbReference type="NCBIfam" id="NF001126">
    <property type="entry name" value="PRK00139.1-4"/>
    <property type="match status" value="1"/>
</dbReference>
<keyword evidence="6 7" id="KW-0961">Cell wall biogenesis/degradation</keyword>
<dbReference type="InterPro" id="IPR035911">
    <property type="entry name" value="MurE/MurF_N"/>
</dbReference>
<feature type="short sequence motif" description="Meso-diaminopimelate recognition motif" evidence="7">
    <location>
        <begin position="402"/>
        <end position="405"/>
    </location>
</feature>
<dbReference type="Gene3D" id="3.40.1390.10">
    <property type="entry name" value="MurE/MurF, N-terminal domain"/>
    <property type="match status" value="1"/>
</dbReference>
<feature type="domain" description="Mur ligase central" evidence="12">
    <location>
        <begin position="109"/>
        <end position="304"/>
    </location>
</feature>
<dbReference type="Pfam" id="PF08245">
    <property type="entry name" value="Mur_ligase_M"/>
    <property type="match status" value="1"/>
</dbReference>
<dbReference type="InterPro" id="IPR005761">
    <property type="entry name" value="UDP-N-AcMur-Glu-dNH2Pim_ligase"/>
</dbReference>
<comment type="cofactor">
    <cofactor evidence="7">
        <name>Mg(2+)</name>
        <dbReference type="ChEBI" id="CHEBI:18420"/>
    </cofactor>
</comment>
<feature type="modified residue" description="N6-carboxylysine" evidence="7">
    <location>
        <position position="220"/>
    </location>
</feature>
<dbReference type="Gene3D" id="3.90.190.20">
    <property type="entry name" value="Mur ligase, C-terminal domain"/>
    <property type="match status" value="1"/>
</dbReference>
<accession>A0ABU5Z545</accession>
<feature type="binding site" evidence="7">
    <location>
        <position position="378"/>
    </location>
    <ligand>
        <name>meso-2,6-diaminopimelate</name>
        <dbReference type="ChEBI" id="CHEBI:57791"/>
    </ligand>
</feature>
<dbReference type="InterPro" id="IPR000713">
    <property type="entry name" value="Mur_ligase_N"/>
</dbReference>
<comment type="subcellular location">
    <subcellularLocation>
        <location evidence="7 8">Cytoplasm</location>
    </subcellularLocation>
</comment>
<keyword evidence="7" id="KW-0067">ATP-binding</keyword>
<feature type="domain" description="Mur ligase C-terminal" evidence="11">
    <location>
        <begin position="327"/>
        <end position="457"/>
    </location>
</feature>